<protein>
    <recommendedName>
        <fullName evidence="2">DZANK-type domain-containing protein</fullName>
    </recommendedName>
</protein>
<gene>
    <name evidence="1" type="ORF">MM415B06800_0009</name>
</gene>
<dbReference type="EMBL" id="MT143457">
    <property type="protein sequence ID" value="QJA97047.1"/>
    <property type="molecule type" value="Genomic_DNA"/>
</dbReference>
<evidence type="ECO:0008006" key="2">
    <source>
        <dbReference type="Google" id="ProtNLM"/>
    </source>
</evidence>
<sequence length="57" mass="6638">MKTFNCPRCDLDFYEGKFCRTCGIFLVPMPEVFCECGKALSKMDRYCRWCGKPVNKA</sequence>
<proteinExistence type="predicted"/>
<organism evidence="1">
    <name type="scientific">viral metagenome</name>
    <dbReference type="NCBI Taxonomy" id="1070528"/>
    <lineage>
        <taxon>unclassified sequences</taxon>
        <taxon>metagenomes</taxon>
        <taxon>organismal metagenomes</taxon>
    </lineage>
</organism>
<dbReference type="AlphaFoldDB" id="A0A6M3LNW7"/>
<reference evidence="1" key="1">
    <citation type="submission" date="2020-03" db="EMBL/GenBank/DDBJ databases">
        <title>The deep terrestrial virosphere.</title>
        <authorList>
            <person name="Holmfeldt K."/>
            <person name="Nilsson E."/>
            <person name="Simone D."/>
            <person name="Lopez-Fernandez M."/>
            <person name="Wu X."/>
            <person name="de Brujin I."/>
            <person name="Lundin D."/>
            <person name="Andersson A."/>
            <person name="Bertilsson S."/>
            <person name="Dopson M."/>
        </authorList>
    </citation>
    <scope>NUCLEOTIDE SEQUENCE</scope>
    <source>
        <strain evidence="1">MM415B06800</strain>
    </source>
</reference>
<accession>A0A6M3LNW7</accession>
<name>A0A6M3LNW7_9ZZZZ</name>
<evidence type="ECO:0000313" key="1">
    <source>
        <dbReference type="EMBL" id="QJA97047.1"/>
    </source>
</evidence>